<dbReference type="PANTHER" id="PTHR33993:SF10">
    <property type="entry name" value="CONSERVED PROTEIN"/>
    <property type="match status" value="1"/>
</dbReference>
<evidence type="ECO:0000313" key="2">
    <source>
        <dbReference type="EMBL" id="RNL83342.1"/>
    </source>
</evidence>
<dbReference type="AlphaFoldDB" id="A0A3N0E671"/>
<proteinExistence type="predicted"/>
<dbReference type="RefSeq" id="WP_123202310.1">
    <property type="nucleotide sequence ID" value="NZ_RJMB01000017.1"/>
</dbReference>
<dbReference type="CDD" id="cd07247">
    <property type="entry name" value="SgaA_N_like"/>
    <property type="match status" value="2"/>
</dbReference>
<keyword evidence="3" id="KW-1185">Reference proteome</keyword>
<dbReference type="InterPro" id="IPR052164">
    <property type="entry name" value="Anthracycline_SecMetBiosynth"/>
</dbReference>
<dbReference type="Pfam" id="PF00903">
    <property type="entry name" value="Glyoxalase"/>
    <property type="match status" value="2"/>
</dbReference>
<dbReference type="InterPro" id="IPR004360">
    <property type="entry name" value="Glyas_Fos-R_dOase_dom"/>
</dbReference>
<name>A0A3N0E671_9ACTN</name>
<dbReference type="InterPro" id="IPR029068">
    <property type="entry name" value="Glyas_Bleomycin-R_OHBP_Dase"/>
</dbReference>
<dbReference type="PANTHER" id="PTHR33993">
    <property type="entry name" value="GLYOXALASE-RELATED"/>
    <property type="match status" value="1"/>
</dbReference>
<feature type="domain" description="VOC" evidence="1">
    <location>
        <begin position="136"/>
        <end position="258"/>
    </location>
</feature>
<gene>
    <name evidence="2" type="ORF">EFW17_16570</name>
</gene>
<dbReference type="EMBL" id="RJMB01000017">
    <property type="protein sequence ID" value="RNL83342.1"/>
    <property type="molecule type" value="Genomic_DNA"/>
</dbReference>
<dbReference type="InterPro" id="IPR037523">
    <property type="entry name" value="VOC_core"/>
</dbReference>
<dbReference type="Proteomes" id="UP000269198">
    <property type="component" value="Unassembled WGS sequence"/>
</dbReference>
<sequence length="261" mass="27484">MLTTDFVLGSPCWLDLGAPDIEATSTFYTTVFDWEFSPVGPDAEYGMFTKDGDVVAAVGRLTEEGARSAWMIYFHAPDAQAVAEQVSRAGGAVRVDAFDVDGQGRMAQFTDPQGGQFAVWEPGKTAGLGVVNEPGSLSWVELMTTDVAAAKAFYGQIFGWRTSETELPGGGGAYSMIIPSGQSEDRMQGGIMGLPAEYLPDGSPYWHPVFDVADCDATVARVTGNGGNLKMGPEDAEGVGRLAVCEDPAGAEFVALTPVSS</sequence>
<evidence type="ECO:0000313" key="3">
    <source>
        <dbReference type="Proteomes" id="UP000269198"/>
    </source>
</evidence>
<dbReference type="PROSITE" id="PS51819">
    <property type="entry name" value="VOC"/>
    <property type="match status" value="2"/>
</dbReference>
<accession>A0A3N0E671</accession>
<feature type="domain" description="VOC" evidence="1">
    <location>
        <begin position="10"/>
        <end position="122"/>
    </location>
</feature>
<dbReference type="SUPFAM" id="SSF54593">
    <property type="entry name" value="Glyoxalase/Bleomycin resistance protein/Dihydroxybiphenyl dioxygenase"/>
    <property type="match status" value="2"/>
</dbReference>
<dbReference type="Gene3D" id="3.10.180.10">
    <property type="entry name" value="2,3-Dihydroxybiphenyl 1,2-Dioxygenase, domain 1"/>
    <property type="match status" value="2"/>
</dbReference>
<comment type="caution">
    <text evidence="2">The sequence shown here is derived from an EMBL/GenBank/DDBJ whole genome shotgun (WGS) entry which is preliminary data.</text>
</comment>
<reference evidence="2 3" key="1">
    <citation type="submission" date="2018-11" db="EMBL/GenBank/DDBJ databases">
        <title>The genome draft of YIM 96095.</title>
        <authorList>
            <person name="Tang S.-K."/>
            <person name="Chunyu W.-X."/>
            <person name="Feng Y.-Z."/>
        </authorList>
    </citation>
    <scope>NUCLEOTIDE SEQUENCE [LARGE SCALE GENOMIC DNA]</scope>
    <source>
        <strain evidence="2 3">YIM 96095</strain>
    </source>
</reference>
<evidence type="ECO:0000259" key="1">
    <source>
        <dbReference type="PROSITE" id="PS51819"/>
    </source>
</evidence>
<protein>
    <submittedName>
        <fullName evidence="2">VOC family protein</fullName>
    </submittedName>
</protein>
<organism evidence="2 3">
    <name type="scientific">Halostreptopolyspora alba</name>
    <dbReference type="NCBI Taxonomy" id="2487137"/>
    <lineage>
        <taxon>Bacteria</taxon>
        <taxon>Bacillati</taxon>
        <taxon>Actinomycetota</taxon>
        <taxon>Actinomycetes</taxon>
        <taxon>Streptosporangiales</taxon>
        <taxon>Nocardiopsidaceae</taxon>
        <taxon>Halostreptopolyspora</taxon>
    </lineage>
</organism>
<dbReference type="OrthoDB" id="9793039at2"/>